<comment type="similarity">
    <text evidence="1">Belongs to the PREY family.</text>
</comment>
<comment type="caution">
    <text evidence="3">The sequence shown here is derived from an EMBL/GenBank/DDBJ whole genome shotgun (WGS) entry which is preliminary data.</text>
</comment>
<dbReference type="InterPro" id="IPR005651">
    <property type="entry name" value="Trm112-like"/>
</dbReference>
<dbReference type="PANTHER" id="PTHR33505">
    <property type="entry name" value="ZGC:162634"/>
    <property type="match status" value="1"/>
</dbReference>
<reference evidence="3" key="1">
    <citation type="submission" date="2021-11" db="EMBL/GenBank/DDBJ databases">
        <authorList>
            <person name="Islam A."/>
            <person name="Islam S."/>
            <person name="Flora M.S."/>
            <person name="Rahman M."/>
            <person name="Ziaur R.M."/>
            <person name="Epstein J.H."/>
            <person name="Hassan M."/>
            <person name="Klassen M."/>
            <person name="Woodard K."/>
            <person name="Webb A."/>
            <person name="Webby R.J."/>
            <person name="El Zowalaty M.E."/>
        </authorList>
    </citation>
    <scope>NUCLEOTIDE SEQUENCE</scope>
    <source>
        <strain evidence="3">Pbs3</strain>
    </source>
</reference>
<protein>
    <recommendedName>
        <fullName evidence="2">Protein preY, mitochondrial</fullName>
    </recommendedName>
</protein>
<accession>A0AAU9L9T6</accession>
<sequence length="112" mass="12738">MSLHPVAHTLQRASCAALSSRLMVRSLSSKSSRFDRTERLLDESVMKHIVCPISKFPLRYDTMRGSLVCDEINVEYPIWQGVPLLVPLEGRLINASNNDNERPREEIMIRSG</sequence>
<name>A0AAU9L9T6_9STRA</name>
<dbReference type="AlphaFoldDB" id="A0AAU9L9T6"/>
<dbReference type="Proteomes" id="UP001160483">
    <property type="component" value="Unassembled WGS sequence"/>
</dbReference>
<dbReference type="PANTHER" id="PTHR33505:SF4">
    <property type="entry name" value="PROTEIN PREY, MITOCHONDRIAL"/>
    <property type="match status" value="1"/>
</dbReference>
<dbReference type="Pfam" id="PF03966">
    <property type="entry name" value="Trm112p"/>
    <property type="match status" value="1"/>
</dbReference>
<dbReference type="EMBL" id="CAKKTJ010000320">
    <property type="protein sequence ID" value="CAH0479672.1"/>
    <property type="molecule type" value="Genomic_DNA"/>
</dbReference>
<evidence type="ECO:0000256" key="1">
    <source>
        <dbReference type="ARBA" id="ARBA00038479"/>
    </source>
</evidence>
<evidence type="ECO:0000313" key="3">
    <source>
        <dbReference type="EMBL" id="CAH0479672.1"/>
    </source>
</evidence>
<dbReference type="Gene3D" id="2.20.25.10">
    <property type="match status" value="1"/>
</dbReference>
<organism evidence="3 4">
    <name type="scientific">Peronospora belbahrii</name>
    <dbReference type="NCBI Taxonomy" id="622444"/>
    <lineage>
        <taxon>Eukaryota</taxon>
        <taxon>Sar</taxon>
        <taxon>Stramenopiles</taxon>
        <taxon>Oomycota</taxon>
        <taxon>Peronosporomycetes</taxon>
        <taxon>Peronosporales</taxon>
        <taxon>Peronosporaceae</taxon>
        <taxon>Peronospora</taxon>
    </lineage>
</organism>
<dbReference type="SUPFAM" id="SSF158997">
    <property type="entry name" value="Trm112p-like"/>
    <property type="match status" value="1"/>
</dbReference>
<evidence type="ECO:0000256" key="2">
    <source>
        <dbReference type="ARBA" id="ARBA00040939"/>
    </source>
</evidence>
<gene>
    <name evidence="3" type="ORF">PBS003_LOCUS6306</name>
</gene>
<evidence type="ECO:0000313" key="4">
    <source>
        <dbReference type="Proteomes" id="UP001160483"/>
    </source>
</evidence>
<proteinExistence type="inferred from homology"/>